<sequence length="144" mass="16418">MSYYKRLTIPKNTNPDDPVSVEIPIQPMIIDRVEITFPSRCVGLVGVRFLYQSRVLFPYNPDEWYRGDGQTVVFSPNLELKERPLFITIEGYNDDDTFQHNIYVVIDVEFKGGIFWDVWKAFIGGPSAGPRVIPVSDDLGGSNE</sequence>
<proteinExistence type="predicted"/>
<organism evidence="1">
    <name type="scientific">marine sediment metagenome</name>
    <dbReference type="NCBI Taxonomy" id="412755"/>
    <lineage>
        <taxon>unclassified sequences</taxon>
        <taxon>metagenomes</taxon>
        <taxon>ecological metagenomes</taxon>
    </lineage>
</organism>
<evidence type="ECO:0000313" key="1">
    <source>
        <dbReference type="EMBL" id="KKL68318.1"/>
    </source>
</evidence>
<dbReference type="EMBL" id="LAZR01026569">
    <property type="protein sequence ID" value="KKL68318.1"/>
    <property type="molecule type" value="Genomic_DNA"/>
</dbReference>
<comment type="caution">
    <text evidence="1">The sequence shown here is derived from an EMBL/GenBank/DDBJ whole genome shotgun (WGS) entry which is preliminary data.</text>
</comment>
<accession>A0A0F9E2R8</accession>
<reference evidence="1" key="1">
    <citation type="journal article" date="2015" name="Nature">
        <title>Complex archaea that bridge the gap between prokaryotes and eukaryotes.</title>
        <authorList>
            <person name="Spang A."/>
            <person name="Saw J.H."/>
            <person name="Jorgensen S.L."/>
            <person name="Zaremba-Niedzwiedzka K."/>
            <person name="Martijn J."/>
            <person name="Lind A.E."/>
            <person name="van Eijk R."/>
            <person name="Schleper C."/>
            <person name="Guy L."/>
            <person name="Ettema T.J."/>
        </authorList>
    </citation>
    <scope>NUCLEOTIDE SEQUENCE</scope>
</reference>
<protein>
    <submittedName>
        <fullName evidence="1">Uncharacterized protein</fullName>
    </submittedName>
</protein>
<gene>
    <name evidence="1" type="ORF">LCGC14_2126180</name>
</gene>
<name>A0A0F9E2R8_9ZZZZ</name>
<dbReference type="AlphaFoldDB" id="A0A0F9E2R8"/>